<evidence type="ECO:0000256" key="1">
    <source>
        <dbReference type="ARBA" id="ARBA00004651"/>
    </source>
</evidence>
<keyword evidence="3 6" id="KW-0812">Transmembrane</keyword>
<evidence type="ECO:0000256" key="5">
    <source>
        <dbReference type="ARBA" id="ARBA00023136"/>
    </source>
</evidence>
<feature type="transmembrane region" description="Helical" evidence="6">
    <location>
        <begin position="708"/>
        <end position="728"/>
    </location>
</feature>
<keyword evidence="5 6" id="KW-0472">Membrane</keyword>
<evidence type="ECO:0000256" key="3">
    <source>
        <dbReference type="ARBA" id="ARBA00022692"/>
    </source>
</evidence>
<evidence type="ECO:0000313" key="9">
    <source>
        <dbReference type="Proteomes" id="UP000011607"/>
    </source>
</evidence>
<organism evidence="8 9">
    <name type="scientific">Halobiforma nitratireducens JCM 10879</name>
    <dbReference type="NCBI Taxonomy" id="1227454"/>
    <lineage>
        <taxon>Archaea</taxon>
        <taxon>Methanobacteriati</taxon>
        <taxon>Methanobacteriota</taxon>
        <taxon>Stenosarchaea group</taxon>
        <taxon>Halobacteria</taxon>
        <taxon>Halobacteriales</taxon>
        <taxon>Natrialbaceae</taxon>
        <taxon>Halobiforma</taxon>
    </lineage>
</organism>
<feature type="transmembrane region" description="Helical" evidence="6">
    <location>
        <begin position="27"/>
        <end position="46"/>
    </location>
</feature>
<dbReference type="GO" id="GO:0005886">
    <property type="term" value="C:plasma membrane"/>
    <property type="evidence" value="ECO:0007669"/>
    <property type="project" value="UniProtKB-SubCell"/>
</dbReference>
<dbReference type="eggNOG" id="arCOG02174">
    <property type="taxonomic scope" value="Archaea"/>
</dbReference>
<sequence>MASASASDTIDRLLDGLNYWITERPRAVIIAFLLVTALFAGGLGNIEVEEGVETFAEGVPAYEAQQSIDEEFEPPFEGDGATTQVIKRGDNVVSRGSLLELLEFQHYLEENDELRVEDTSSIAEFVALTIDPTAETREEQIRALERSSDSQVRDVVRDLGHNPDFVAPLSNDFNRQEPQASAVVATATHADDADEQAVQQRTQEVADSMTEDIVVFGGGILDSEFENAIEDSLTIIVPVVILLILGFLTSAYRDPFDLVLGLISLVMAVVWTFGFMGYAGIPFTDMMIAIPPLLLAIGIDFGIHAVNRFREERAAGAGIEDGMRNAAEQLLIAFFIVTGTTVIGFGANMMSELGPIQEFGFVASVGIVFTFLLFGIFLPAAKVEFERFRRAYDLPPFSSSPLGSEDSTLGRLLPYGAHAGNRAPKAMLLIALLLTASAGAYATTVDTTFEDEDFLPAEELPAYAEAAPGALAPAEYTATGTINYLEANFESGEDDEVTIYVEGPIHEDHALESVHRAGSDPPSTIITEDGHAESRSIVDVMHEHADDDDEFASLLEANDVSGNGVPDRNVGYVLDRLLESDSRDDALEYITEDQRSMRVIYTVEADATQEEISDDAEELAADYRLDTTPTGEIVVFHEISNLVFESSLLSLVIALALTAGFLMVIYHVLEGRASLGVANLVPIVVTVAVLGGTMPLVGIALNALTGTVLSITIGVGVAYSVHVTHRFIDEYNECADAYESLLTTLRGTGGALTGSMLTTLGGAGSLIIAVTPAIGQFGLLMVISVFYSYLMAVIVLPPTLIVWERLFG</sequence>
<dbReference type="PANTHER" id="PTHR33406">
    <property type="entry name" value="MEMBRANE PROTEIN MJ1562-RELATED"/>
    <property type="match status" value="1"/>
</dbReference>
<feature type="domain" description="SSD" evidence="7">
    <location>
        <begin position="259"/>
        <end position="384"/>
    </location>
</feature>
<dbReference type="AlphaFoldDB" id="M0MIN7"/>
<feature type="transmembrane region" description="Helical" evidence="6">
    <location>
        <begin position="748"/>
        <end position="770"/>
    </location>
</feature>
<keyword evidence="2" id="KW-1003">Cell membrane</keyword>
<evidence type="ECO:0000256" key="2">
    <source>
        <dbReference type="ARBA" id="ARBA00022475"/>
    </source>
</evidence>
<dbReference type="PATRIC" id="fig|1227454.3.peg.453"/>
<dbReference type="STRING" id="1227454.C446_02270"/>
<feature type="transmembrane region" description="Helical" evidence="6">
    <location>
        <begin position="359"/>
        <end position="380"/>
    </location>
</feature>
<feature type="transmembrane region" description="Helical" evidence="6">
    <location>
        <begin position="680"/>
        <end position="701"/>
    </location>
</feature>
<dbReference type="InterPro" id="IPR000731">
    <property type="entry name" value="SSD"/>
</dbReference>
<dbReference type="Proteomes" id="UP000011607">
    <property type="component" value="Unassembled WGS sequence"/>
</dbReference>
<protein>
    <recommendedName>
        <fullName evidence="7">SSD domain-containing protein</fullName>
    </recommendedName>
</protein>
<keyword evidence="9" id="KW-1185">Reference proteome</keyword>
<dbReference type="RefSeq" id="WP_006671426.1">
    <property type="nucleotide sequence ID" value="NZ_AOMA01000017.1"/>
</dbReference>
<evidence type="ECO:0000256" key="4">
    <source>
        <dbReference type="ARBA" id="ARBA00022989"/>
    </source>
</evidence>
<dbReference type="InterPro" id="IPR004869">
    <property type="entry name" value="MMPL_dom"/>
</dbReference>
<dbReference type="Gene3D" id="1.20.1640.10">
    <property type="entry name" value="Multidrug efflux transporter AcrB transmembrane domain"/>
    <property type="match status" value="2"/>
</dbReference>
<evidence type="ECO:0000256" key="6">
    <source>
        <dbReference type="SAM" id="Phobius"/>
    </source>
</evidence>
<keyword evidence="4 6" id="KW-1133">Transmembrane helix</keyword>
<feature type="transmembrane region" description="Helical" evidence="6">
    <location>
        <begin position="777"/>
        <end position="803"/>
    </location>
</feature>
<reference evidence="8 9" key="1">
    <citation type="journal article" date="2014" name="PLoS Genet.">
        <title>Phylogenetically driven sequencing of extremely halophilic archaea reveals strategies for static and dynamic osmo-response.</title>
        <authorList>
            <person name="Becker E.A."/>
            <person name="Seitzer P.M."/>
            <person name="Tritt A."/>
            <person name="Larsen D."/>
            <person name="Krusor M."/>
            <person name="Yao A.I."/>
            <person name="Wu D."/>
            <person name="Madern D."/>
            <person name="Eisen J.A."/>
            <person name="Darling A.E."/>
            <person name="Facciotti M.T."/>
        </authorList>
    </citation>
    <scope>NUCLEOTIDE SEQUENCE [LARGE SCALE GENOMIC DNA]</scope>
    <source>
        <strain evidence="8 9">JCM 10879</strain>
    </source>
</reference>
<feature type="transmembrane region" description="Helical" evidence="6">
    <location>
        <begin position="233"/>
        <end position="252"/>
    </location>
</feature>
<comment type="caution">
    <text evidence="8">The sequence shown here is derived from an EMBL/GenBank/DDBJ whole genome shotgun (WGS) entry which is preliminary data.</text>
</comment>
<dbReference type="SUPFAM" id="SSF82866">
    <property type="entry name" value="Multidrug efflux transporter AcrB transmembrane domain"/>
    <property type="match status" value="2"/>
</dbReference>
<name>M0MIN7_9EURY</name>
<evidence type="ECO:0000313" key="8">
    <source>
        <dbReference type="EMBL" id="EMA45557.1"/>
    </source>
</evidence>
<feature type="transmembrane region" description="Helical" evidence="6">
    <location>
        <begin position="330"/>
        <end position="347"/>
    </location>
</feature>
<gene>
    <name evidence="8" type="ORF">C446_02270</name>
</gene>
<dbReference type="Pfam" id="PF03176">
    <property type="entry name" value="MMPL"/>
    <property type="match status" value="2"/>
</dbReference>
<dbReference type="InterPro" id="IPR050545">
    <property type="entry name" value="Mycobact_MmpL"/>
</dbReference>
<dbReference type="EMBL" id="AOMA01000017">
    <property type="protein sequence ID" value="EMA45557.1"/>
    <property type="molecule type" value="Genomic_DNA"/>
</dbReference>
<dbReference type="PANTHER" id="PTHR33406:SF13">
    <property type="entry name" value="MEMBRANE PROTEIN YDFJ"/>
    <property type="match status" value="1"/>
</dbReference>
<evidence type="ECO:0000259" key="7">
    <source>
        <dbReference type="PROSITE" id="PS50156"/>
    </source>
</evidence>
<comment type="subcellular location">
    <subcellularLocation>
        <location evidence="1">Cell membrane</location>
        <topology evidence="1">Multi-pass membrane protein</topology>
    </subcellularLocation>
</comment>
<feature type="domain" description="SSD" evidence="7">
    <location>
        <begin position="641"/>
        <end position="802"/>
    </location>
</feature>
<proteinExistence type="predicted"/>
<feature type="transmembrane region" description="Helical" evidence="6">
    <location>
        <begin position="287"/>
        <end position="309"/>
    </location>
</feature>
<dbReference type="PROSITE" id="PS50156">
    <property type="entry name" value="SSD"/>
    <property type="match status" value="2"/>
</dbReference>
<accession>M0MIN7</accession>
<feature type="transmembrane region" description="Helical" evidence="6">
    <location>
        <begin position="259"/>
        <end position="281"/>
    </location>
</feature>
<feature type="transmembrane region" description="Helical" evidence="6">
    <location>
        <begin position="648"/>
        <end position="668"/>
    </location>
</feature>
<dbReference type="OrthoDB" id="42357at2157"/>